<organism evidence="1 2">
    <name type="scientific">Cutaneotrichosporon spelunceum</name>
    <dbReference type="NCBI Taxonomy" id="1672016"/>
    <lineage>
        <taxon>Eukaryota</taxon>
        <taxon>Fungi</taxon>
        <taxon>Dikarya</taxon>
        <taxon>Basidiomycota</taxon>
        <taxon>Agaricomycotina</taxon>
        <taxon>Tremellomycetes</taxon>
        <taxon>Trichosporonales</taxon>
        <taxon>Trichosporonaceae</taxon>
        <taxon>Cutaneotrichosporon</taxon>
    </lineage>
</organism>
<dbReference type="InterPro" id="IPR027746">
    <property type="entry name" value="TTL"/>
</dbReference>
<reference evidence="1" key="2">
    <citation type="submission" date="2023-06" db="EMBL/GenBank/DDBJ databases">
        <authorList>
            <person name="Kobayashi Y."/>
            <person name="Kayamori A."/>
            <person name="Aoki K."/>
            <person name="Shiwa Y."/>
            <person name="Fujita N."/>
            <person name="Sugita T."/>
            <person name="Iwasaki W."/>
            <person name="Tanaka N."/>
            <person name="Takashima M."/>
        </authorList>
    </citation>
    <scope>NUCLEOTIDE SEQUENCE</scope>
    <source>
        <strain evidence="1">HIS016</strain>
    </source>
</reference>
<dbReference type="GO" id="GO:0000932">
    <property type="term" value="C:P-body"/>
    <property type="evidence" value="ECO:0007669"/>
    <property type="project" value="TreeGrafter"/>
</dbReference>
<gene>
    <name evidence="1" type="primary">PBY1</name>
    <name evidence="1" type="ORF">CspeluHIS016_0113920</name>
</gene>
<dbReference type="Proteomes" id="UP001222932">
    <property type="component" value="Unassembled WGS sequence"/>
</dbReference>
<evidence type="ECO:0000313" key="1">
    <source>
        <dbReference type="EMBL" id="GMK54806.1"/>
    </source>
</evidence>
<name>A0AAD3TPU9_9TREE</name>
<dbReference type="PROSITE" id="PS51221">
    <property type="entry name" value="TTL"/>
    <property type="match status" value="1"/>
</dbReference>
<dbReference type="InterPro" id="IPR004344">
    <property type="entry name" value="TTL/TTLL_fam"/>
</dbReference>
<evidence type="ECO:0000313" key="2">
    <source>
        <dbReference type="Proteomes" id="UP001222932"/>
    </source>
</evidence>
<keyword evidence="2" id="KW-1185">Reference proteome</keyword>
<dbReference type="PANTHER" id="PTHR47551:SF1">
    <property type="entry name" value="TUBULIN--TYROSINE LIGASE PBY1-RELATED"/>
    <property type="match status" value="1"/>
</dbReference>
<sequence>MTITTLPATAGVDDVCVDNVSAGRKTQPPAAFVSFPSSFTQSLITEALTKVLPDVGITHERDHTPRLQWADYDLMSFDEARHDPRFLISSYVYRKALIRKHLLHNTATEYLAKCRHRGVRSALSLPRGWVLDIQFADELDEALMDDLYELDAALCANEEKEEDEREWFILKPGFADKGQGIRMFSSVDELRAIFEEFEPPSDNEDEGCKMPVAADGQEGTAVLTSHMRHFVIQQYIPRPMLFDVHKGGMVGHKVSAFVVALIEIHLRAHVLVTGMYSVYLSHALFVLFAGVPYTHPRGPDLDLCPHLTNVSIQTGLALGIVLPLRDMAGATALAHSPEGYVSVGPVDAAWIDATFAKAGAVIAEAVRAGAECGSFNLQLMENAFELFGVDLLLSYPQGPSDVVRVPDVTLLEFNASPDVVNSGDALRADLLEMFEGIVRISAAPFFGCREGEMALGEDRWGWRKVGKGEVRASFA</sequence>
<evidence type="ECO:0008006" key="3">
    <source>
        <dbReference type="Google" id="ProtNLM"/>
    </source>
</evidence>
<reference evidence="1" key="1">
    <citation type="journal article" date="2023" name="BMC Genomics">
        <title>Chromosome-level genome assemblies of Cutaneotrichosporon spp. (Trichosporonales, Basidiomycota) reveal imbalanced evolution between nucleotide sequences and chromosome synteny.</title>
        <authorList>
            <person name="Kobayashi Y."/>
            <person name="Kayamori A."/>
            <person name="Aoki K."/>
            <person name="Shiwa Y."/>
            <person name="Matsutani M."/>
            <person name="Fujita N."/>
            <person name="Sugita T."/>
            <person name="Iwasaki W."/>
            <person name="Tanaka N."/>
            <person name="Takashima M."/>
        </authorList>
    </citation>
    <scope>NUCLEOTIDE SEQUENCE</scope>
    <source>
        <strain evidence="1">HIS016</strain>
    </source>
</reference>
<proteinExistence type="predicted"/>
<dbReference type="EMBL" id="BTCM01000001">
    <property type="protein sequence ID" value="GMK54806.1"/>
    <property type="molecule type" value="Genomic_DNA"/>
</dbReference>
<dbReference type="Pfam" id="PF03133">
    <property type="entry name" value="TTL"/>
    <property type="match status" value="1"/>
</dbReference>
<dbReference type="Gene3D" id="3.30.470.20">
    <property type="entry name" value="ATP-grasp fold, B domain"/>
    <property type="match status" value="1"/>
</dbReference>
<dbReference type="PANTHER" id="PTHR47551">
    <property type="entry name" value="TUBULIN--TYROSINE LIGASE PBY1-RELATED"/>
    <property type="match status" value="1"/>
</dbReference>
<protein>
    <recommendedName>
        <fullName evidence="3">Tubulin-tyrosine ligase</fullName>
    </recommendedName>
</protein>
<accession>A0AAD3TPU9</accession>
<dbReference type="AlphaFoldDB" id="A0AAD3TPU9"/>
<comment type="caution">
    <text evidence="1">The sequence shown here is derived from an EMBL/GenBank/DDBJ whole genome shotgun (WGS) entry which is preliminary data.</text>
</comment>